<reference evidence="1" key="1">
    <citation type="journal article" date="2023" name="Nat. Commun.">
        <title>Diploid and tetraploid genomes of Acorus and the evolution of monocots.</title>
        <authorList>
            <person name="Ma L."/>
            <person name="Liu K.W."/>
            <person name="Li Z."/>
            <person name="Hsiao Y.Y."/>
            <person name="Qi Y."/>
            <person name="Fu T."/>
            <person name="Tang G.D."/>
            <person name="Zhang D."/>
            <person name="Sun W.H."/>
            <person name="Liu D.K."/>
            <person name="Li Y."/>
            <person name="Chen G.Z."/>
            <person name="Liu X.D."/>
            <person name="Liao X.Y."/>
            <person name="Jiang Y.T."/>
            <person name="Yu X."/>
            <person name="Hao Y."/>
            <person name="Huang J."/>
            <person name="Zhao X.W."/>
            <person name="Ke S."/>
            <person name="Chen Y.Y."/>
            <person name="Wu W.L."/>
            <person name="Hsu J.L."/>
            <person name="Lin Y.F."/>
            <person name="Huang M.D."/>
            <person name="Li C.Y."/>
            <person name="Huang L."/>
            <person name="Wang Z.W."/>
            <person name="Zhao X."/>
            <person name="Zhong W.Y."/>
            <person name="Peng D.H."/>
            <person name="Ahmad S."/>
            <person name="Lan S."/>
            <person name="Zhang J.S."/>
            <person name="Tsai W.C."/>
            <person name="Van de Peer Y."/>
            <person name="Liu Z.J."/>
        </authorList>
    </citation>
    <scope>NUCLEOTIDE SEQUENCE</scope>
    <source>
        <strain evidence="1">SCP</strain>
    </source>
</reference>
<keyword evidence="2" id="KW-1185">Reference proteome</keyword>
<dbReference type="AlphaFoldDB" id="A0AAV9BR90"/>
<accession>A0AAV9BR90</accession>
<dbReference type="Proteomes" id="UP001179952">
    <property type="component" value="Unassembled WGS sequence"/>
</dbReference>
<sequence length="236" mass="27292">MKRRGEKNVNPCNVRADEVVRSLTPDDGERWLLFGGPKKEIKQKNIPLNYWKGDEKDEEEPAPVKPKKSGLGIRRLKDWNTGAQGVRFWDLASHNSSLWSTWVKRRYLKKANIWSHSLPMSCTNAWKRIMHTKAWIMGCVRCVIFEGKSINDWHEPWLNGRGIRATLRRELLIWGPPLSTNLSVPIQIGKWTKPIRWHTALDPLWDEIQQLEVGGTGPNILIWPLSLSGKLNYQDA</sequence>
<evidence type="ECO:0000313" key="1">
    <source>
        <dbReference type="EMBL" id="KAK1278359.1"/>
    </source>
</evidence>
<organism evidence="1 2">
    <name type="scientific">Acorus gramineus</name>
    <name type="common">Dwarf sweet flag</name>
    <dbReference type="NCBI Taxonomy" id="55184"/>
    <lineage>
        <taxon>Eukaryota</taxon>
        <taxon>Viridiplantae</taxon>
        <taxon>Streptophyta</taxon>
        <taxon>Embryophyta</taxon>
        <taxon>Tracheophyta</taxon>
        <taxon>Spermatophyta</taxon>
        <taxon>Magnoliopsida</taxon>
        <taxon>Liliopsida</taxon>
        <taxon>Acoraceae</taxon>
        <taxon>Acorus</taxon>
    </lineage>
</organism>
<evidence type="ECO:0000313" key="2">
    <source>
        <dbReference type="Proteomes" id="UP001179952"/>
    </source>
</evidence>
<gene>
    <name evidence="1" type="ORF">QJS04_geneDACA023286</name>
</gene>
<reference evidence="1" key="2">
    <citation type="submission" date="2023-06" db="EMBL/GenBank/DDBJ databases">
        <authorList>
            <person name="Ma L."/>
            <person name="Liu K.-W."/>
            <person name="Li Z."/>
            <person name="Hsiao Y.-Y."/>
            <person name="Qi Y."/>
            <person name="Fu T."/>
            <person name="Tang G."/>
            <person name="Zhang D."/>
            <person name="Sun W.-H."/>
            <person name="Liu D.-K."/>
            <person name="Li Y."/>
            <person name="Chen G.-Z."/>
            <person name="Liu X.-D."/>
            <person name="Liao X.-Y."/>
            <person name="Jiang Y.-T."/>
            <person name="Yu X."/>
            <person name="Hao Y."/>
            <person name="Huang J."/>
            <person name="Zhao X.-W."/>
            <person name="Ke S."/>
            <person name="Chen Y.-Y."/>
            <person name="Wu W.-L."/>
            <person name="Hsu J.-L."/>
            <person name="Lin Y.-F."/>
            <person name="Huang M.-D."/>
            <person name="Li C.-Y."/>
            <person name="Huang L."/>
            <person name="Wang Z.-W."/>
            <person name="Zhao X."/>
            <person name="Zhong W.-Y."/>
            <person name="Peng D.-H."/>
            <person name="Ahmad S."/>
            <person name="Lan S."/>
            <person name="Zhang J.-S."/>
            <person name="Tsai W.-C."/>
            <person name="Van De Peer Y."/>
            <person name="Liu Z.-J."/>
        </authorList>
    </citation>
    <scope>NUCLEOTIDE SEQUENCE</scope>
    <source>
        <strain evidence="1">SCP</strain>
        <tissue evidence="1">Leaves</tissue>
    </source>
</reference>
<name>A0AAV9BR90_ACOGR</name>
<protein>
    <submittedName>
        <fullName evidence="1">Uncharacterized protein</fullName>
    </submittedName>
</protein>
<proteinExistence type="predicted"/>
<comment type="caution">
    <text evidence="1">The sequence shown here is derived from an EMBL/GenBank/DDBJ whole genome shotgun (WGS) entry which is preliminary data.</text>
</comment>
<dbReference type="EMBL" id="JAUJYN010000002">
    <property type="protein sequence ID" value="KAK1278359.1"/>
    <property type="molecule type" value="Genomic_DNA"/>
</dbReference>